<keyword evidence="3" id="KW-0964">Secreted</keyword>
<evidence type="ECO:0000259" key="13">
    <source>
        <dbReference type="PROSITE" id="PS50026"/>
    </source>
</evidence>
<dbReference type="InterPro" id="IPR009030">
    <property type="entry name" value="Growth_fac_rcpt_cys_sf"/>
</dbReference>
<protein>
    <submittedName>
        <fullName evidence="15">Latent-transforming growth factor beta-binding protein 4</fullName>
    </submittedName>
</protein>
<comment type="caution">
    <text evidence="15">The sequence shown here is derived from an EMBL/GenBank/DDBJ whole genome shotgun (WGS) entry which is preliminary data.</text>
</comment>
<dbReference type="Gene3D" id="2.10.25.10">
    <property type="entry name" value="Laminin"/>
    <property type="match status" value="14"/>
</dbReference>
<feature type="domain" description="EGF-like" evidence="13">
    <location>
        <begin position="1034"/>
        <end position="1072"/>
    </location>
</feature>
<feature type="domain" description="EGF-like" evidence="13">
    <location>
        <begin position="1073"/>
        <end position="1115"/>
    </location>
</feature>
<gene>
    <name evidence="15" type="ORF">ElyMa_003937100</name>
</gene>
<evidence type="ECO:0000313" key="15">
    <source>
        <dbReference type="EMBL" id="GFR76121.1"/>
    </source>
</evidence>
<dbReference type="PANTHER" id="PTHR24034:SF89">
    <property type="entry name" value="COMPLEMENT COMPONENT C1Q RECEPTOR"/>
    <property type="match status" value="1"/>
</dbReference>
<dbReference type="InterPro" id="IPR000742">
    <property type="entry name" value="EGF"/>
</dbReference>
<feature type="domain" description="EGF-like" evidence="13">
    <location>
        <begin position="529"/>
        <end position="566"/>
    </location>
</feature>
<dbReference type="InterPro" id="IPR001881">
    <property type="entry name" value="EGF-like_Ca-bd_dom"/>
</dbReference>
<evidence type="ECO:0000313" key="16">
    <source>
        <dbReference type="Proteomes" id="UP000762676"/>
    </source>
</evidence>
<dbReference type="InterPro" id="IPR049883">
    <property type="entry name" value="NOTCH1_EGF-like"/>
</dbReference>
<evidence type="ECO:0000256" key="5">
    <source>
        <dbReference type="ARBA" id="ARBA00022692"/>
    </source>
</evidence>
<evidence type="ECO:0000256" key="12">
    <source>
        <dbReference type="PROSITE-ProRule" id="PRU00076"/>
    </source>
</evidence>
<dbReference type="Pfam" id="PF23263">
    <property type="entry name" value="C8-3_MUC4"/>
    <property type="match status" value="1"/>
</dbReference>
<dbReference type="GO" id="GO:0071944">
    <property type="term" value="C:cell periphery"/>
    <property type="evidence" value="ECO:0007669"/>
    <property type="project" value="UniProtKB-ARBA"/>
</dbReference>
<evidence type="ECO:0000256" key="1">
    <source>
        <dbReference type="ARBA" id="ARBA00004370"/>
    </source>
</evidence>
<dbReference type="PANTHER" id="PTHR24034">
    <property type="entry name" value="EGF-LIKE DOMAIN-CONTAINING PROTEIN"/>
    <property type="match status" value="1"/>
</dbReference>
<dbReference type="FunFam" id="2.10.25.10:FF:000014">
    <property type="entry name" value="Latent-transforming growth factor beta-binding protein 3"/>
    <property type="match status" value="2"/>
</dbReference>
<evidence type="ECO:0000256" key="4">
    <source>
        <dbReference type="ARBA" id="ARBA00022536"/>
    </source>
</evidence>
<keyword evidence="9" id="KW-0472">Membrane</keyword>
<keyword evidence="10 12" id="KW-1015">Disulfide bond</keyword>
<dbReference type="PROSITE" id="PS00022">
    <property type="entry name" value="EGF_1"/>
    <property type="match status" value="1"/>
</dbReference>
<feature type="domain" description="EGF-like" evidence="13">
    <location>
        <begin position="737"/>
        <end position="777"/>
    </location>
</feature>
<dbReference type="InterPro" id="IPR056619">
    <property type="entry name" value="C8-3_MUC4"/>
</dbReference>
<dbReference type="SMART" id="SM00179">
    <property type="entry name" value="EGF_CA"/>
    <property type="match status" value="13"/>
</dbReference>
<dbReference type="FunFam" id="2.10.25.10:FF:000010">
    <property type="entry name" value="Pro-epidermal growth factor"/>
    <property type="match status" value="1"/>
</dbReference>
<evidence type="ECO:0000259" key="14">
    <source>
        <dbReference type="PROSITE" id="PS51233"/>
    </source>
</evidence>
<evidence type="ECO:0000256" key="10">
    <source>
        <dbReference type="ARBA" id="ARBA00023157"/>
    </source>
</evidence>
<dbReference type="Proteomes" id="UP000762676">
    <property type="component" value="Unassembled WGS sequence"/>
</dbReference>
<feature type="domain" description="VWFD" evidence="14">
    <location>
        <begin position="62"/>
        <end position="271"/>
    </location>
</feature>
<keyword evidence="16" id="KW-1185">Reference proteome</keyword>
<keyword evidence="6" id="KW-0732">Signal</keyword>
<evidence type="ECO:0000256" key="6">
    <source>
        <dbReference type="ARBA" id="ARBA00022729"/>
    </source>
</evidence>
<evidence type="ECO:0000256" key="2">
    <source>
        <dbReference type="ARBA" id="ARBA00004613"/>
    </source>
</evidence>
<proteinExistence type="predicted"/>
<keyword evidence="11" id="KW-0325">Glycoprotein</keyword>
<dbReference type="GO" id="GO:0005509">
    <property type="term" value="F:calcium ion binding"/>
    <property type="evidence" value="ECO:0007669"/>
    <property type="project" value="InterPro"/>
</dbReference>
<dbReference type="InterPro" id="IPR000152">
    <property type="entry name" value="EGF-type_Asp/Asn_hydroxyl_site"/>
</dbReference>
<dbReference type="SUPFAM" id="SSF57184">
    <property type="entry name" value="Growth factor receptor domain"/>
    <property type="match status" value="6"/>
</dbReference>
<accession>A0AAV4FTF7</accession>
<dbReference type="GO" id="GO:0005576">
    <property type="term" value="C:extracellular region"/>
    <property type="evidence" value="ECO:0007669"/>
    <property type="project" value="UniProtKB-SubCell"/>
</dbReference>
<name>A0AAV4FTF7_9GAST</name>
<dbReference type="Pfam" id="PF12662">
    <property type="entry name" value="cEGF"/>
    <property type="match status" value="1"/>
</dbReference>
<evidence type="ECO:0000256" key="3">
    <source>
        <dbReference type="ARBA" id="ARBA00022525"/>
    </source>
</evidence>
<dbReference type="EMBL" id="BMAT01008004">
    <property type="protein sequence ID" value="GFR76121.1"/>
    <property type="molecule type" value="Genomic_DNA"/>
</dbReference>
<dbReference type="InterPro" id="IPR018097">
    <property type="entry name" value="EGF_Ca-bd_CS"/>
</dbReference>
<dbReference type="InterPro" id="IPR050751">
    <property type="entry name" value="ECM_structural_protein"/>
</dbReference>
<dbReference type="SMART" id="SM00181">
    <property type="entry name" value="EGF"/>
    <property type="match status" value="17"/>
</dbReference>
<dbReference type="PROSITE" id="PS01186">
    <property type="entry name" value="EGF_2"/>
    <property type="match status" value="7"/>
</dbReference>
<organism evidence="15 16">
    <name type="scientific">Elysia marginata</name>
    <dbReference type="NCBI Taxonomy" id="1093978"/>
    <lineage>
        <taxon>Eukaryota</taxon>
        <taxon>Metazoa</taxon>
        <taxon>Spiralia</taxon>
        <taxon>Lophotrochozoa</taxon>
        <taxon>Mollusca</taxon>
        <taxon>Gastropoda</taxon>
        <taxon>Heterobranchia</taxon>
        <taxon>Euthyneura</taxon>
        <taxon>Panpulmonata</taxon>
        <taxon>Sacoglossa</taxon>
        <taxon>Placobranchoidea</taxon>
        <taxon>Plakobranchidae</taxon>
        <taxon>Elysia</taxon>
    </lineage>
</organism>
<dbReference type="PROSITE" id="PS01187">
    <property type="entry name" value="EGF_CA"/>
    <property type="match status" value="3"/>
</dbReference>
<dbReference type="CDD" id="cd00054">
    <property type="entry name" value="EGF_CA"/>
    <property type="match status" value="6"/>
</dbReference>
<keyword evidence="4 12" id="KW-0245">EGF-like domain</keyword>
<feature type="domain" description="EGF-like" evidence="13">
    <location>
        <begin position="570"/>
        <end position="610"/>
    </location>
</feature>
<comment type="subcellular location">
    <subcellularLocation>
        <location evidence="1">Membrane</location>
    </subcellularLocation>
    <subcellularLocation>
        <location evidence="2">Secreted</location>
    </subcellularLocation>
</comment>
<keyword evidence="5" id="KW-0812">Transmembrane</keyword>
<feature type="domain" description="EGF-like" evidence="13">
    <location>
        <begin position="990"/>
        <end position="1026"/>
    </location>
</feature>
<dbReference type="GO" id="GO:0016020">
    <property type="term" value="C:membrane"/>
    <property type="evidence" value="ECO:0007669"/>
    <property type="project" value="UniProtKB-SubCell"/>
</dbReference>
<dbReference type="AlphaFoldDB" id="A0AAV4FTF7"/>
<evidence type="ECO:0000256" key="11">
    <source>
        <dbReference type="ARBA" id="ARBA00023180"/>
    </source>
</evidence>
<keyword evidence="7" id="KW-0677">Repeat</keyword>
<sequence length="1163" mass="126626">MTMMMRIPTAGSYQAVTPFGGNYQAHLLNDVLPKQWCCDQSNLCNLYYTLRPRSRCWPSSFIAAFQWGDPHMLTLDGKSFTFNNLGEFTLINVKGTTQQNVSVDIKAQARTCRALNINGTETDATVWCAFALRTTQGGSVQVSTEKDQDGTGTFMLIFANTREYTVAFRDNAVFEEQSSDIFLSRQDNGALQISTQEGINFVVSVVDEVMELKVDIQNTLANLTEGLMGNFNLDSTDDFMYPNRSILDTNARDREIYEYVKTWAITEDTTIFTYEQGKGTADFSNASFVPIFLDEVDNATIAAAEAVCGGSTDTACVFDYVATQNAALAQRTQQALQEFDQDNQNDGSSAPEVTGPDSVNVTVGTNVTVTYNVTHADNQTYTVAVEDSSNQVVVTENPDGTVELEYVPVADVTQITSPTLVVVDQANLTTLTTVAVIQCSGCNNNGECDFANPRQVISPYISVASCVCQSPYTGLDCEKDRNGCEALPCPLLTKCTDVPADEELITNIAFTCTECPTGYRNDTGGQCADVNECQEGNPCGDVATCQNTIGSFICNCNSGYRKDNNGVCKDVDECAEVRNNCEQVCVNTPGDYKCECLNGFTLDAMGFDCIKDLVDPCNATNATCEYACDIVNGSAQCLCKQGFELGPDGRTCQDVDECGFNLCAQNCTNTIGSYVCSCYSGYKKDANDQQECIICEENKYGESCANTCECKGRSTGCDNVKGCLCVDGWVGTSCDTDVNECELRANLCPQEQMCVNTNGSYTCDCPTGYTVNGTACDDIDECADPLVSKCPQECTNSPGSFYCYCRNGFTYNITTNTCDDIDECATGVSGCEHDCINVAGSYNCQCKLGYVLNDDRKMCRKDASNPCAVSAKANNCSFGCTLVNGTDECFCERGYQLDTNGLDCKDVDECTTGHLCTDTCNNTMGSYECLCPVGKKLENDRRTCVACDPYHWGDNCANQCDCNPLGTAKCDPVSGCKCKDGWNGTTCYEDVLECPTDPCPVNSNCTETPGSYICTCDIGFYLEELSPGNKTCRDIDECKTNNVCDQACVNSIGSFTCTCDSGFLLEQRTECVDINECASNTTNPCEQTCRNLAGGFQCTCLDGYTLNLDNRQDCLDINECANTEDHTCSEFELCSNTRGSFNCNCKEGYDSSNDTCTRKYLWK</sequence>
<evidence type="ECO:0000256" key="8">
    <source>
        <dbReference type="ARBA" id="ARBA00022989"/>
    </source>
</evidence>
<feature type="domain" description="EGF-like" evidence="13">
    <location>
        <begin position="1116"/>
        <end position="1157"/>
    </location>
</feature>
<dbReference type="PROSITE" id="PS50026">
    <property type="entry name" value="EGF_3"/>
    <property type="match status" value="7"/>
</dbReference>
<reference evidence="15 16" key="1">
    <citation type="journal article" date="2021" name="Elife">
        <title>Chloroplast acquisition without the gene transfer in kleptoplastic sea slugs, Plakobranchus ocellatus.</title>
        <authorList>
            <person name="Maeda T."/>
            <person name="Takahashi S."/>
            <person name="Yoshida T."/>
            <person name="Shimamura S."/>
            <person name="Takaki Y."/>
            <person name="Nagai Y."/>
            <person name="Toyoda A."/>
            <person name="Suzuki Y."/>
            <person name="Arimoto A."/>
            <person name="Ishii H."/>
            <person name="Satoh N."/>
            <person name="Nishiyama T."/>
            <person name="Hasebe M."/>
            <person name="Maruyama T."/>
            <person name="Minagawa J."/>
            <person name="Obokata J."/>
            <person name="Shigenobu S."/>
        </authorList>
    </citation>
    <scope>NUCLEOTIDE SEQUENCE [LARGE SCALE GENOMIC DNA]</scope>
</reference>
<dbReference type="FunFam" id="2.10.25.10:FF:000038">
    <property type="entry name" value="Fibrillin 2"/>
    <property type="match status" value="2"/>
</dbReference>
<dbReference type="Pfam" id="PF07645">
    <property type="entry name" value="EGF_CA"/>
    <property type="match status" value="10"/>
</dbReference>
<comment type="caution">
    <text evidence="12">Lacks conserved residue(s) required for the propagation of feature annotation.</text>
</comment>
<evidence type="ECO:0000256" key="9">
    <source>
        <dbReference type="ARBA" id="ARBA00023136"/>
    </source>
</evidence>
<evidence type="ECO:0000256" key="7">
    <source>
        <dbReference type="ARBA" id="ARBA00022737"/>
    </source>
</evidence>
<dbReference type="PROSITE" id="PS51233">
    <property type="entry name" value="VWFD"/>
    <property type="match status" value="1"/>
</dbReference>
<feature type="disulfide bond" evidence="12">
    <location>
        <begin position="1038"/>
        <end position="1048"/>
    </location>
</feature>
<dbReference type="InterPro" id="IPR001846">
    <property type="entry name" value="VWF_type-D"/>
</dbReference>
<dbReference type="PROSITE" id="PS00010">
    <property type="entry name" value="ASX_HYDROXYL"/>
    <property type="match status" value="8"/>
</dbReference>
<dbReference type="InterPro" id="IPR026823">
    <property type="entry name" value="cEGF"/>
</dbReference>
<keyword evidence="8" id="KW-1133">Transmembrane helix</keyword>